<name>A0A8A2UGK7_9EURY</name>
<feature type="transmembrane region" description="Helical" evidence="1">
    <location>
        <begin position="57"/>
        <end position="77"/>
    </location>
</feature>
<proteinExistence type="predicted"/>
<dbReference type="Proteomes" id="UP000663191">
    <property type="component" value="Chromosome"/>
</dbReference>
<dbReference type="RefSeq" id="WP_207271656.1">
    <property type="nucleotide sequence ID" value="NZ_CP071463.1"/>
</dbReference>
<protein>
    <submittedName>
        <fullName evidence="2">Uncharacterized protein</fullName>
    </submittedName>
</protein>
<evidence type="ECO:0000256" key="1">
    <source>
        <dbReference type="SAM" id="Phobius"/>
    </source>
</evidence>
<gene>
    <name evidence="2" type="ORF">J0X27_06955</name>
</gene>
<organism evidence="2 3">
    <name type="scientific">Natrinema longum</name>
    <dbReference type="NCBI Taxonomy" id="370324"/>
    <lineage>
        <taxon>Archaea</taxon>
        <taxon>Methanobacteriati</taxon>
        <taxon>Methanobacteriota</taxon>
        <taxon>Stenosarchaea group</taxon>
        <taxon>Halobacteria</taxon>
        <taxon>Halobacteriales</taxon>
        <taxon>Natrialbaceae</taxon>
        <taxon>Natrinema</taxon>
    </lineage>
</organism>
<dbReference type="GeneID" id="63183469"/>
<feature type="transmembrane region" description="Helical" evidence="1">
    <location>
        <begin position="20"/>
        <end position="45"/>
    </location>
</feature>
<dbReference type="KEGG" id="hlo:J0X27_06955"/>
<keyword evidence="1" id="KW-0472">Membrane</keyword>
<keyword evidence="1" id="KW-1133">Transmembrane helix</keyword>
<dbReference type="EMBL" id="CP071463">
    <property type="protein sequence ID" value="QSW86548.1"/>
    <property type="molecule type" value="Genomic_DNA"/>
</dbReference>
<keyword evidence="3" id="KW-1185">Reference proteome</keyword>
<evidence type="ECO:0000313" key="2">
    <source>
        <dbReference type="EMBL" id="QSW86548.1"/>
    </source>
</evidence>
<accession>A0A8A2UGK7</accession>
<evidence type="ECO:0000313" key="3">
    <source>
        <dbReference type="Proteomes" id="UP000663191"/>
    </source>
</evidence>
<reference evidence="2 3" key="1">
    <citation type="journal article" date="2006" name="Int. J. Syst. Evol. Microbiol.">
        <title>Haloterrigena longa sp. nov. and Haloterrigena limicola sp. nov., extremely halophilic archaea isolated from a salt lake.</title>
        <authorList>
            <person name="Cui H.L."/>
            <person name="Tohty D."/>
            <person name="Zhou P.J."/>
            <person name="Liu S.J."/>
        </authorList>
    </citation>
    <scope>NUCLEOTIDE SEQUENCE [LARGE SCALE GENOMIC DNA]</scope>
    <source>
        <strain evidence="2 3">ABH32</strain>
    </source>
</reference>
<dbReference type="OrthoDB" id="377167at2157"/>
<keyword evidence="1" id="KW-0812">Transmembrane</keyword>
<sequence length="82" mass="8919">MATDRADEDVDRADDVEVDVSYPVILAQVSLAGLLVCMSLGWLLLTTNAILDSQRTFTEFFWALPAIFGVAAVLLSVTTLSR</sequence>
<dbReference type="AlphaFoldDB" id="A0A8A2UGK7"/>